<evidence type="ECO:0000313" key="6">
    <source>
        <dbReference type="Proteomes" id="UP000663887"/>
    </source>
</evidence>
<evidence type="ECO:0000313" key="3">
    <source>
        <dbReference type="EMBL" id="CAF4118093.1"/>
    </source>
</evidence>
<reference evidence="2" key="1">
    <citation type="submission" date="2021-02" db="EMBL/GenBank/DDBJ databases">
        <authorList>
            <person name="Nowell W R."/>
        </authorList>
    </citation>
    <scope>NUCLEOTIDE SEQUENCE</scope>
</reference>
<name>A0A816LZA5_9BILA</name>
<dbReference type="Proteomes" id="UP000663866">
    <property type="component" value="Unassembled WGS sequence"/>
</dbReference>
<organism evidence="2 6">
    <name type="scientific">Rotaria magnacalcarata</name>
    <dbReference type="NCBI Taxonomy" id="392030"/>
    <lineage>
        <taxon>Eukaryota</taxon>
        <taxon>Metazoa</taxon>
        <taxon>Spiralia</taxon>
        <taxon>Gnathifera</taxon>
        <taxon>Rotifera</taxon>
        <taxon>Eurotatoria</taxon>
        <taxon>Bdelloidea</taxon>
        <taxon>Philodinida</taxon>
        <taxon>Philodinidae</taxon>
        <taxon>Rotaria</taxon>
    </lineage>
</organism>
<dbReference type="Proteomes" id="UP000663887">
    <property type="component" value="Unassembled WGS sequence"/>
</dbReference>
<evidence type="ECO:0000313" key="4">
    <source>
        <dbReference type="EMBL" id="CAF4167877.1"/>
    </source>
</evidence>
<keyword evidence="5" id="KW-1185">Reference proteome</keyword>
<dbReference type="Proteomes" id="UP000663842">
    <property type="component" value="Unassembled WGS sequence"/>
</dbReference>
<evidence type="ECO:0000313" key="5">
    <source>
        <dbReference type="Proteomes" id="UP000663866"/>
    </source>
</evidence>
<evidence type="ECO:0008006" key="7">
    <source>
        <dbReference type="Google" id="ProtNLM"/>
    </source>
</evidence>
<dbReference type="Proteomes" id="UP000663856">
    <property type="component" value="Unassembled WGS sequence"/>
</dbReference>
<gene>
    <name evidence="3" type="ORF">OVN521_LOCUS21816</name>
    <name evidence="4" type="ORF">UXM345_LOCUS26095</name>
    <name evidence="1" type="ORF">WKI299_LOCUS749</name>
    <name evidence="2" type="ORF">XDN619_LOCUS1722</name>
</gene>
<dbReference type="EMBL" id="CAJNRF010000046">
    <property type="protein sequence ID" value="CAF1932290.1"/>
    <property type="molecule type" value="Genomic_DNA"/>
</dbReference>
<sequence length="95" mass="11595">MDYYYTSCEFFTQCATVTLRVYLEITNVEKKLTDEQVQYLHEYYTMNQIPEPIEIDAIAKHWNIDDFDLSNWFFSRYMIDRAVEQRRFEAKRIAA</sequence>
<dbReference type="EMBL" id="CAJNRG010000080">
    <property type="protein sequence ID" value="CAF1967899.1"/>
    <property type="molecule type" value="Genomic_DNA"/>
</dbReference>
<dbReference type="SUPFAM" id="SSF46689">
    <property type="entry name" value="Homeodomain-like"/>
    <property type="match status" value="1"/>
</dbReference>
<accession>A0A816LZA5</accession>
<dbReference type="EMBL" id="CAJOBF010005218">
    <property type="protein sequence ID" value="CAF4167877.1"/>
    <property type="molecule type" value="Genomic_DNA"/>
</dbReference>
<dbReference type="AlphaFoldDB" id="A0A816LZA5"/>
<evidence type="ECO:0000313" key="1">
    <source>
        <dbReference type="EMBL" id="CAF1932290.1"/>
    </source>
</evidence>
<dbReference type="Gene3D" id="1.10.10.60">
    <property type="entry name" value="Homeodomain-like"/>
    <property type="match status" value="1"/>
</dbReference>
<evidence type="ECO:0000313" key="2">
    <source>
        <dbReference type="EMBL" id="CAF1967899.1"/>
    </source>
</evidence>
<protein>
    <recommendedName>
        <fullName evidence="7">Homeobox domain-containing protein</fullName>
    </recommendedName>
</protein>
<proteinExistence type="predicted"/>
<comment type="caution">
    <text evidence="2">The sequence shown here is derived from an EMBL/GenBank/DDBJ whole genome shotgun (WGS) entry which is preliminary data.</text>
</comment>
<dbReference type="EMBL" id="CAJOBG010004604">
    <property type="protein sequence ID" value="CAF4118093.1"/>
    <property type="molecule type" value="Genomic_DNA"/>
</dbReference>
<dbReference type="InterPro" id="IPR009057">
    <property type="entry name" value="Homeodomain-like_sf"/>
</dbReference>